<evidence type="ECO:0000313" key="6">
    <source>
        <dbReference type="EMBL" id="KAF9154183.1"/>
    </source>
</evidence>
<keyword evidence="7" id="KW-1185">Reference proteome</keyword>
<dbReference type="PANTHER" id="PTHR47356">
    <property type="entry name" value="FAD-DEPENDENT MONOOXYGENASE ASQG-RELATED"/>
    <property type="match status" value="1"/>
</dbReference>
<dbReference type="Proteomes" id="UP000748756">
    <property type="component" value="Unassembled WGS sequence"/>
</dbReference>
<dbReference type="Gene3D" id="3.50.50.60">
    <property type="entry name" value="FAD/NAD(P)-binding domain"/>
    <property type="match status" value="1"/>
</dbReference>
<dbReference type="PANTHER" id="PTHR47356:SF2">
    <property type="entry name" value="FAD-BINDING DOMAIN-CONTAINING PROTEIN-RELATED"/>
    <property type="match status" value="1"/>
</dbReference>
<dbReference type="EMBL" id="JAAAUQ010000130">
    <property type="protein sequence ID" value="KAF9154183.1"/>
    <property type="molecule type" value="Genomic_DNA"/>
</dbReference>
<dbReference type="InterPro" id="IPR036188">
    <property type="entry name" value="FAD/NAD-bd_sf"/>
</dbReference>
<comment type="similarity">
    <text evidence="1">Belongs to the paxM FAD-dependent monooxygenase family.</text>
</comment>
<keyword evidence="3" id="KW-0274">FAD</keyword>
<sequence>MASTSSTATITTEKPKVVIVGAGLGGLMLGALLERCNIPYVIVEKAAVVKPLGSALTIGSTLIPLFEQLGIAEDLYRVGKPWTHYNTYSENRELILAADFSLAQGLTGYTQYAVGRSALYDVLLNQIPSHKIHFGKRVTSINDNGDNVEVRTRDGSNFEGDILVGADGAYSAVRQQLYRILLKEGKLPASDQEELPFSCVCLVGQTRPLDPEEFPVLKEPLAQFKSTLGNNNAYSWIINTTSYGSICWMCMLHLEKVANRSTYNDKKSRTSENLEWDSHAAAAKAMCDETRHFPLPFGDGTLTMGDMYDRTDQDLISKVMLEEKVFETWHSGRTVLLGDACHKLHVSGGRGAITSMHDAIALANLLYALPPNPTSSDIHQLFSEYRSERYPIVQATFKNSQMMSKATDKGIFAMFTRFLLKHMPTVLWKKFIERTVVDRPQVGFLEQVPMKGTVIPSVSPSALKARAVYEQKGE</sequence>
<accession>A0A9P5S642</accession>
<dbReference type="OrthoDB" id="655030at2759"/>
<dbReference type="SUPFAM" id="SSF51905">
    <property type="entry name" value="FAD/NAD(P)-binding domain"/>
    <property type="match status" value="1"/>
</dbReference>
<dbReference type="InterPro" id="IPR002938">
    <property type="entry name" value="FAD-bd"/>
</dbReference>
<protein>
    <recommendedName>
        <fullName evidence="5">FAD-binding domain-containing protein</fullName>
    </recommendedName>
</protein>
<gene>
    <name evidence="6" type="ORF">BG015_001640</name>
</gene>
<organism evidence="6 7">
    <name type="scientific">Linnemannia schmuckeri</name>
    <dbReference type="NCBI Taxonomy" id="64567"/>
    <lineage>
        <taxon>Eukaryota</taxon>
        <taxon>Fungi</taxon>
        <taxon>Fungi incertae sedis</taxon>
        <taxon>Mucoromycota</taxon>
        <taxon>Mortierellomycotina</taxon>
        <taxon>Mortierellomycetes</taxon>
        <taxon>Mortierellales</taxon>
        <taxon>Mortierellaceae</taxon>
        <taxon>Linnemannia</taxon>
    </lineage>
</organism>
<dbReference type="PRINTS" id="PR00420">
    <property type="entry name" value="RNGMNOXGNASE"/>
</dbReference>
<dbReference type="GO" id="GO:0071949">
    <property type="term" value="F:FAD binding"/>
    <property type="evidence" value="ECO:0007669"/>
    <property type="project" value="InterPro"/>
</dbReference>
<feature type="domain" description="FAD-binding" evidence="5">
    <location>
        <begin position="16"/>
        <end position="177"/>
    </location>
</feature>
<evidence type="ECO:0000259" key="5">
    <source>
        <dbReference type="Pfam" id="PF01494"/>
    </source>
</evidence>
<reference evidence="6" key="1">
    <citation type="journal article" date="2020" name="Fungal Divers.">
        <title>Resolving the Mortierellaceae phylogeny through synthesis of multi-gene phylogenetics and phylogenomics.</title>
        <authorList>
            <person name="Vandepol N."/>
            <person name="Liber J."/>
            <person name="Desiro A."/>
            <person name="Na H."/>
            <person name="Kennedy M."/>
            <person name="Barry K."/>
            <person name="Grigoriev I.V."/>
            <person name="Miller A.N."/>
            <person name="O'Donnell K."/>
            <person name="Stajich J.E."/>
            <person name="Bonito G."/>
        </authorList>
    </citation>
    <scope>NUCLEOTIDE SEQUENCE</scope>
    <source>
        <strain evidence="6">NRRL 6426</strain>
    </source>
</reference>
<comment type="caution">
    <text evidence="6">The sequence shown here is derived from an EMBL/GenBank/DDBJ whole genome shotgun (WGS) entry which is preliminary data.</text>
</comment>
<keyword evidence="2" id="KW-0285">Flavoprotein</keyword>
<dbReference type="AlphaFoldDB" id="A0A9P5S642"/>
<dbReference type="GO" id="GO:0004497">
    <property type="term" value="F:monooxygenase activity"/>
    <property type="evidence" value="ECO:0007669"/>
    <property type="project" value="InterPro"/>
</dbReference>
<proteinExistence type="inferred from homology"/>
<evidence type="ECO:0000313" key="7">
    <source>
        <dbReference type="Proteomes" id="UP000748756"/>
    </source>
</evidence>
<dbReference type="Pfam" id="PF01494">
    <property type="entry name" value="FAD_binding_3"/>
    <property type="match status" value="2"/>
</dbReference>
<name>A0A9P5S642_9FUNG</name>
<evidence type="ECO:0000256" key="1">
    <source>
        <dbReference type="ARBA" id="ARBA00007992"/>
    </source>
</evidence>
<keyword evidence="4" id="KW-0560">Oxidoreductase</keyword>
<evidence type="ECO:0000256" key="2">
    <source>
        <dbReference type="ARBA" id="ARBA00022630"/>
    </source>
</evidence>
<dbReference type="InterPro" id="IPR050562">
    <property type="entry name" value="FAD_mOase_fung"/>
</dbReference>
<evidence type="ECO:0000256" key="4">
    <source>
        <dbReference type="ARBA" id="ARBA00023002"/>
    </source>
</evidence>
<evidence type="ECO:0000256" key="3">
    <source>
        <dbReference type="ARBA" id="ARBA00022827"/>
    </source>
</evidence>
<feature type="domain" description="FAD-binding" evidence="5">
    <location>
        <begin position="314"/>
        <end position="399"/>
    </location>
</feature>